<accession>A0A538S733</accession>
<dbReference type="EMBL" id="VBOT01000199">
    <property type="protein sequence ID" value="TMQ47136.1"/>
    <property type="molecule type" value="Genomic_DNA"/>
</dbReference>
<organism evidence="1 2">
    <name type="scientific">Eiseniibacteriota bacterium</name>
    <dbReference type="NCBI Taxonomy" id="2212470"/>
    <lineage>
        <taxon>Bacteria</taxon>
        <taxon>Candidatus Eiseniibacteriota</taxon>
    </lineage>
</organism>
<protein>
    <submittedName>
        <fullName evidence="1">Flavoprotein</fullName>
    </submittedName>
</protein>
<name>A0A538S733_UNCEI</name>
<dbReference type="Gene3D" id="3.50.50.60">
    <property type="entry name" value="FAD/NAD(P)-binding domain"/>
    <property type="match status" value="1"/>
</dbReference>
<evidence type="ECO:0000313" key="1">
    <source>
        <dbReference type="EMBL" id="TMQ47136.1"/>
    </source>
</evidence>
<evidence type="ECO:0000313" key="2">
    <source>
        <dbReference type="Proteomes" id="UP000320184"/>
    </source>
</evidence>
<comment type="caution">
    <text evidence="1">The sequence shown here is derived from an EMBL/GenBank/DDBJ whole genome shotgun (WGS) entry which is preliminary data.</text>
</comment>
<proteinExistence type="predicted"/>
<dbReference type="SUPFAM" id="SSF51905">
    <property type="entry name" value="FAD/NAD(P)-binding domain"/>
    <property type="match status" value="1"/>
</dbReference>
<dbReference type="AlphaFoldDB" id="A0A538S733"/>
<sequence length="366" mass="40016">MAWGHVRMFTPWRMNLGPRSLEHLRASGWSPPDPDEFPAGLEYAERCLQPIARLPELKDRVHTHAQVVHVSRRGALKGDSIGKAERREHPFRLLVREAGGRENFLHAFATIDASGVYGQPSRAGDGGIPARGELYLAPQMSYHLDDVLGLRRERYAGKRTLVIGAGASAATVVSDLARLADQAPGTAVVWATRRPGDSIYPVIEGDPLPERRALHERARGLARGEHPAVQHVGDAVVEGFEFNSATHRYRVTLRLGEQPRVEEVDQVVVNTGFGPDDSIYRELQVHECYASRAPMKLATALLGAGAGDCLTTPAFGADVLANPEPDFFILGHKSYGRSSHFLLETGFKQVADVIAALARDLRVPAV</sequence>
<dbReference type="Proteomes" id="UP000320184">
    <property type="component" value="Unassembled WGS sequence"/>
</dbReference>
<reference evidence="1 2" key="1">
    <citation type="journal article" date="2019" name="Nat. Microbiol.">
        <title>Mediterranean grassland soil C-N compound turnover is dependent on rainfall and depth, and is mediated by genomically divergent microorganisms.</title>
        <authorList>
            <person name="Diamond S."/>
            <person name="Andeer P.F."/>
            <person name="Li Z."/>
            <person name="Crits-Christoph A."/>
            <person name="Burstein D."/>
            <person name="Anantharaman K."/>
            <person name="Lane K.R."/>
            <person name="Thomas B.C."/>
            <person name="Pan C."/>
            <person name="Northen T.R."/>
            <person name="Banfield J.F."/>
        </authorList>
    </citation>
    <scope>NUCLEOTIDE SEQUENCE [LARGE SCALE GENOMIC DNA]</scope>
    <source>
        <strain evidence="1">WS_3</strain>
    </source>
</reference>
<gene>
    <name evidence="1" type="ORF">E6K73_14095</name>
</gene>
<dbReference type="InterPro" id="IPR036188">
    <property type="entry name" value="FAD/NAD-bd_sf"/>
</dbReference>